<geneLocation type="plasmid" evidence="3">
    <name>pbo1</name>
</geneLocation>
<dbReference type="EMBL" id="CP015507">
    <property type="protein sequence ID" value="AND43208.1"/>
    <property type="molecule type" value="Genomic_DNA"/>
</dbReference>
<reference evidence="2 3" key="1">
    <citation type="submission" date="2016-04" db="EMBL/GenBank/DDBJ databases">
        <title>Complete genome sequence of Bacillus oceanisediminis strain 2691.</title>
        <authorList>
            <person name="Jeong H."/>
            <person name="Kim H.J."/>
            <person name="Lee D.-W."/>
        </authorList>
    </citation>
    <scope>NUCLEOTIDE SEQUENCE [LARGE SCALE GENOMIC DNA]</scope>
    <source>
        <strain evidence="2 3">2691</strain>
        <plasmid evidence="3">pbo1</plasmid>
    </source>
</reference>
<evidence type="ECO:0000313" key="2">
    <source>
        <dbReference type="EMBL" id="AND43208.1"/>
    </source>
</evidence>
<name>A0A160MJX9_9BACI</name>
<keyword evidence="1" id="KW-0812">Transmembrane</keyword>
<keyword evidence="1" id="KW-0472">Membrane</keyword>
<dbReference type="KEGG" id="bon:A361_29040"/>
<sequence>MGNEQKNGKGILLTIGWLSVILLTFNLMPPMLLFFPICIGVVIRRDYQRSKQGSAMIYLGIIGGIIGWLLGWYVSNNLM</sequence>
<evidence type="ECO:0000313" key="3">
    <source>
        <dbReference type="Proteomes" id="UP000077856"/>
    </source>
</evidence>
<accession>A0A160MJX9</accession>
<dbReference type="Proteomes" id="UP000077856">
    <property type="component" value="Plasmid pBO1"/>
</dbReference>
<keyword evidence="1" id="KW-1133">Transmembrane helix</keyword>
<organism evidence="2 3">
    <name type="scientific">Cytobacillus oceanisediminis 2691</name>
    <dbReference type="NCBI Taxonomy" id="1196031"/>
    <lineage>
        <taxon>Bacteria</taxon>
        <taxon>Bacillati</taxon>
        <taxon>Bacillota</taxon>
        <taxon>Bacilli</taxon>
        <taxon>Bacillales</taxon>
        <taxon>Bacillaceae</taxon>
        <taxon>Cytobacillus</taxon>
    </lineage>
</organism>
<feature type="transmembrane region" description="Helical" evidence="1">
    <location>
        <begin position="15"/>
        <end position="43"/>
    </location>
</feature>
<keyword evidence="2" id="KW-0614">Plasmid</keyword>
<protein>
    <submittedName>
        <fullName evidence="2">Uncharacterized protein</fullName>
    </submittedName>
</protein>
<proteinExistence type="predicted"/>
<feature type="transmembrane region" description="Helical" evidence="1">
    <location>
        <begin position="55"/>
        <end position="74"/>
    </location>
</feature>
<gene>
    <name evidence="2" type="ORF">A361_29040</name>
</gene>
<evidence type="ECO:0000256" key="1">
    <source>
        <dbReference type="SAM" id="Phobius"/>
    </source>
</evidence>
<dbReference type="AlphaFoldDB" id="A0A160MJX9"/>